<dbReference type="AlphaFoldDB" id="A0A8C5ATB6"/>
<keyword evidence="2" id="KW-1185">Reference proteome</keyword>
<reference evidence="1" key="1">
    <citation type="submission" date="2025-08" db="UniProtKB">
        <authorList>
            <consortium name="Ensembl"/>
        </authorList>
    </citation>
    <scope>IDENTIFICATION</scope>
</reference>
<reference evidence="1" key="2">
    <citation type="submission" date="2025-09" db="UniProtKB">
        <authorList>
            <consortium name="Ensembl"/>
        </authorList>
    </citation>
    <scope>IDENTIFICATION</scope>
</reference>
<dbReference type="Proteomes" id="UP000694546">
    <property type="component" value="Chromosome 12"/>
</dbReference>
<evidence type="ECO:0000313" key="2">
    <source>
        <dbReference type="Proteomes" id="UP000694546"/>
    </source>
</evidence>
<evidence type="ECO:0000313" key="1">
    <source>
        <dbReference type="Ensembl" id="ENSGMOP00000037030.1"/>
    </source>
</evidence>
<organism evidence="1 2">
    <name type="scientific">Gadus morhua</name>
    <name type="common">Atlantic cod</name>
    <dbReference type="NCBI Taxonomy" id="8049"/>
    <lineage>
        <taxon>Eukaryota</taxon>
        <taxon>Metazoa</taxon>
        <taxon>Chordata</taxon>
        <taxon>Craniata</taxon>
        <taxon>Vertebrata</taxon>
        <taxon>Euteleostomi</taxon>
        <taxon>Actinopterygii</taxon>
        <taxon>Neopterygii</taxon>
        <taxon>Teleostei</taxon>
        <taxon>Neoteleostei</taxon>
        <taxon>Acanthomorphata</taxon>
        <taxon>Zeiogadaria</taxon>
        <taxon>Gadariae</taxon>
        <taxon>Gadiformes</taxon>
        <taxon>Gadoidei</taxon>
        <taxon>Gadidae</taxon>
        <taxon>Gadus</taxon>
    </lineage>
</organism>
<sequence length="84" mass="9558">TSRYAMRDNLMANVYRNAHFQMLFERSRRDLPPPSFTPSSCLTSTLSPAIKTPIKRPLRFYWCTVYTGAHIVQDGAAGKPFPAH</sequence>
<accession>A0A8C5ATB6</accession>
<protein>
    <submittedName>
        <fullName evidence="1">Uncharacterized protein</fullName>
    </submittedName>
</protein>
<proteinExistence type="predicted"/>
<name>A0A8C5ATB6_GADMO</name>
<dbReference type="Ensembl" id="ENSGMOT00000035662.1">
    <property type="protein sequence ID" value="ENSGMOP00000037030.1"/>
    <property type="gene ID" value="ENSGMOG00000031514.1"/>
</dbReference>